<gene>
    <name evidence="2" type="ORF">GCM10007390_19740</name>
</gene>
<feature type="domain" description="Acetyl xylan esterase" evidence="1">
    <location>
        <begin position="120"/>
        <end position="283"/>
    </location>
</feature>
<protein>
    <submittedName>
        <fullName evidence="2">Xylan esterase</fullName>
    </submittedName>
</protein>
<dbReference type="Proteomes" id="UP000598271">
    <property type="component" value="Unassembled WGS sequence"/>
</dbReference>
<reference evidence="2 3" key="1">
    <citation type="journal article" date="2014" name="Int. J. Syst. Evol. Microbiol.">
        <title>Complete genome sequence of Corynebacterium casei LMG S-19264T (=DSM 44701T), isolated from a smear-ripened cheese.</title>
        <authorList>
            <consortium name="US DOE Joint Genome Institute (JGI-PGF)"/>
            <person name="Walter F."/>
            <person name="Albersmeier A."/>
            <person name="Kalinowski J."/>
            <person name="Ruckert C."/>
        </authorList>
    </citation>
    <scope>NUCLEOTIDE SEQUENCE [LARGE SCALE GENOMIC DNA]</scope>
    <source>
        <strain evidence="2 3">KCTC 12866</strain>
    </source>
</reference>
<evidence type="ECO:0000313" key="3">
    <source>
        <dbReference type="Proteomes" id="UP000598271"/>
    </source>
</evidence>
<dbReference type="PANTHER" id="PTHR22946">
    <property type="entry name" value="DIENELACTONE HYDROLASE DOMAIN-CONTAINING PROTEIN-RELATED"/>
    <property type="match status" value="1"/>
</dbReference>
<dbReference type="PANTHER" id="PTHR22946:SF8">
    <property type="entry name" value="ACETYL XYLAN ESTERASE DOMAIN-CONTAINING PROTEIN"/>
    <property type="match status" value="1"/>
</dbReference>
<dbReference type="Gene3D" id="3.40.50.1820">
    <property type="entry name" value="alpha/beta hydrolase"/>
    <property type="match status" value="2"/>
</dbReference>
<keyword evidence="3" id="KW-1185">Reference proteome</keyword>
<proteinExistence type="predicted"/>
<dbReference type="SUPFAM" id="SSF53474">
    <property type="entry name" value="alpha/beta-Hydrolases"/>
    <property type="match status" value="2"/>
</dbReference>
<dbReference type="EMBL" id="BMXF01000001">
    <property type="protein sequence ID" value="GHB65674.1"/>
    <property type="molecule type" value="Genomic_DNA"/>
</dbReference>
<dbReference type="InterPro" id="IPR029058">
    <property type="entry name" value="AB_hydrolase_fold"/>
</dbReference>
<comment type="caution">
    <text evidence="2">The sequence shown here is derived from an EMBL/GenBank/DDBJ whole genome shotgun (WGS) entry which is preliminary data.</text>
</comment>
<accession>A0A8J3D1V4</accession>
<name>A0A8J3D1V4_9BACT</name>
<sequence>MLSEPMITGAFIKKVSIFFLLAGYLVSPAMAQTEDLSVFNYWKIYDGAPATSLYKHLYQRAARQLGEREMAIEKLKTKGDWQKRQLLVQKKVTAALGPFPPKTPLNPVVTGRIERDDFTVEKLYFESQPGYYVTGALFIPKNRPGKLPAIVYTCGHTDIAFRGEVYQRVIINLVKKGFAVLTFDPVGQGERMDYQDISRRISGTREHSYAGAQLFLAGVSPASYFAWDGIRAIDYLISRPEVDASRIGITGRSGGGTQATYIAALDDRVRAAALECYITTFDKLLRSRGPQDAEQNLFHGIANGVDLPDFIEMRAPRPTLLIGTTNDIFSIQGFRDAYQEARRTYQALGQPENLQKVEDEAAHASTRKNREAAYAFFQKHLNNPGSEEDQDVDLFSPAELKVITAKEAAKFATRETLFSLNARYFNDLLQKRKELRGEKPLTLKDLRARVITRSGYETPTAEREAIFSGRILRPGYAIEKYLVKGPGEYYIPVLHLKPENGHGKTVLWLDDRGKAQALALGETADRLAAEGYEVLAADLSGIGELATGYFQQGDGIIDGVPLNLWFAGILTNKSLVAVRAEEIGVLADFIRTTTEPDKALAAVATGTLAADLLHAAVIDNPFEKIILSEPLISYQSLIEERLYDPKYMMSSVAGATTDYDLPDLVAALASRNLLLLNPVDATGRKISQEKIDVLYADALLRSASGQPVIRPDQSPEEISPAILKWLE</sequence>
<dbReference type="InterPro" id="IPR050261">
    <property type="entry name" value="FrsA_esterase"/>
</dbReference>
<evidence type="ECO:0000259" key="1">
    <source>
        <dbReference type="Pfam" id="PF05448"/>
    </source>
</evidence>
<dbReference type="InterPro" id="IPR008391">
    <property type="entry name" value="AXE1_dom"/>
</dbReference>
<organism evidence="2 3">
    <name type="scientific">Persicitalea jodogahamensis</name>
    <dbReference type="NCBI Taxonomy" id="402147"/>
    <lineage>
        <taxon>Bacteria</taxon>
        <taxon>Pseudomonadati</taxon>
        <taxon>Bacteroidota</taxon>
        <taxon>Cytophagia</taxon>
        <taxon>Cytophagales</taxon>
        <taxon>Spirosomataceae</taxon>
        <taxon>Persicitalea</taxon>
    </lineage>
</organism>
<dbReference type="AlphaFoldDB" id="A0A8J3D1V4"/>
<dbReference type="Pfam" id="PF05448">
    <property type="entry name" value="AXE1"/>
    <property type="match status" value="1"/>
</dbReference>
<evidence type="ECO:0000313" key="2">
    <source>
        <dbReference type="EMBL" id="GHB65674.1"/>
    </source>
</evidence>